<evidence type="ECO:0008006" key="3">
    <source>
        <dbReference type="Google" id="ProtNLM"/>
    </source>
</evidence>
<dbReference type="RefSeq" id="WP_372268380.1">
    <property type="nucleotide sequence ID" value="NZ_JBFRUW010000111.1"/>
</dbReference>
<evidence type="ECO:0000313" key="2">
    <source>
        <dbReference type="Proteomes" id="UP001570417"/>
    </source>
</evidence>
<evidence type="ECO:0000313" key="1">
    <source>
        <dbReference type="EMBL" id="MFA0570704.1"/>
    </source>
</evidence>
<keyword evidence="2" id="KW-1185">Reference proteome</keyword>
<name>A0ABV4NGZ9_9VIBR</name>
<protein>
    <recommendedName>
        <fullName evidence="3">Cthe-2314-like HEPN domain-containing protein</fullName>
    </recommendedName>
</protein>
<dbReference type="Proteomes" id="UP001570417">
    <property type="component" value="Unassembled WGS sequence"/>
</dbReference>
<gene>
    <name evidence="1" type="ORF">AB4566_20830</name>
</gene>
<accession>A0ABV4NGZ9</accession>
<comment type="caution">
    <text evidence="1">The sequence shown here is derived from an EMBL/GenBank/DDBJ whole genome shotgun (WGS) entry which is preliminary data.</text>
</comment>
<proteinExistence type="predicted"/>
<dbReference type="EMBL" id="JBFRUW010000111">
    <property type="protein sequence ID" value="MFA0570704.1"/>
    <property type="molecule type" value="Genomic_DNA"/>
</dbReference>
<organism evidence="1 2">
    <name type="scientific">Vibrio gallaecicus</name>
    <dbReference type="NCBI Taxonomy" id="552386"/>
    <lineage>
        <taxon>Bacteria</taxon>
        <taxon>Pseudomonadati</taxon>
        <taxon>Pseudomonadota</taxon>
        <taxon>Gammaproteobacteria</taxon>
        <taxon>Vibrionales</taxon>
        <taxon>Vibrionaceae</taxon>
        <taxon>Vibrio</taxon>
    </lineage>
</organism>
<reference evidence="1 2" key="1">
    <citation type="journal article" date="2024" name="ISME J.">
        <title>Tailless and filamentous prophages are predominant in marine Vibrio.</title>
        <authorList>
            <person name="Steensen K."/>
            <person name="Seneca J."/>
            <person name="Bartlau N."/>
            <person name="Yu X.A."/>
            <person name="Hussain F.A."/>
            <person name="Polz M.F."/>
        </authorList>
    </citation>
    <scope>NUCLEOTIDE SEQUENCE [LARGE SCALE GENOMIC DNA]</scope>
    <source>
        <strain evidence="1 2">10N.222.51.A1</strain>
    </source>
</reference>
<sequence>MFATKVFGDISIFHAFSKSCPEFFATSGMNSESTLSKGEFEELLNRLPPNEYTYRALYLYDCFKLVSGVQECSKEVMQLQGEFYYSFNFEEFFYPKIEEPDGTRYVTSPIVTKLYAMLGFIYIRLHSLLDYTTKLVFEIEKIKTNFDSYPRLASKNTMYSHKKNTSLDNVSNTIFESCAFINEIEAIRNHVIHNGLLDDLPKAYKVIVQGECVEKFILLPDRNESGWFESYKNRNLFYSREYKINEKLPAIISEFQNRLVNTLELLLERQAAGIETGS</sequence>